<dbReference type="RefSeq" id="WP_415835225.1">
    <property type="nucleotide sequence ID" value="NZ_CBCSIP010000086.1"/>
</dbReference>
<feature type="repeat" description="TPR" evidence="1">
    <location>
        <begin position="112"/>
        <end position="145"/>
    </location>
</feature>
<proteinExistence type="predicted"/>
<dbReference type="InterPro" id="IPR019734">
    <property type="entry name" value="TPR_rpt"/>
</dbReference>
<dbReference type="Gene3D" id="1.25.40.10">
    <property type="entry name" value="Tetratricopeptide repeat domain"/>
    <property type="match status" value="2"/>
</dbReference>
<gene>
    <name evidence="3" type="ORF">G4177_31800</name>
</gene>
<dbReference type="Pfam" id="PF13432">
    <property type="entry name" value="TPR_16"/>
    <property type="match status" value="2"/>
</dbReference>
<feature type="compositionally biased region" description="Low complexity" evidence="2">
    <location>
        <begin position="450"/>
        <end position="496"/>
    </location>
</feature>
<dbReference type="PANTHER" id="PTHR12558:SF13">
    <property type="entry name" value="CELL DIVISION CYCLE PROTEIN 27 HOMOLOG"/>
    <property type="match status" value="1"/>
</dbReference>
<dbReference type="PANTHER" id="PTHR12558">
    <property type="entry name" value="CELL DIVISION CYCLE 16,23,27"/>
    <property type="match status" value="1"/>
</dbReference>
<dbReference type="InterPro" id="IPR011990">
    <property type="entry name" value="TPR-like_helical_dom_sf"/>
</dbReference>
<sequence length="502" mass="52927">MKTTNSIDISSQFEGMGTQRMNGFRTKRMFLAGAFAFAFTTACATGPRPTPVAMNAVERPAPVVPSTPAPEVAEKGSVDNLFAEALKAYEAGDLDRARKGFEQVVAKEPKTLNAQFNLGVIAEKQGRPADARAAYEKVLFLDPAHTPSVMNLGLMHRHEGQLEEAITLYTKALQTPGHEHDEPVLNGLAATYRLAGKLDEAEATGRRVLARSKDNPEAYKTLALVAYDRGQYRLAELLIINARKVADKDPAIPNTLGMIYLKMEDRPRALAQFQKAVALDENFAAGHLNLGALALSYRNYAGAERSFVKALSLEPEGVEGQLYLAYALDGQKGLDPKKGVAAGEAFEKVLARRSEQPEAVCGAGWAYAADRSGFEKAIAFLDRCKELGATSPQDKQLITAKVQGLQTMLKNPPTPAPAATAEGEGEPKKDGAAAIGGAGSSSSPMMNQLPQDTAAPDPAAAAEGGTEPAPEASEAAPAAPGQPVDGQAAPASQAAPSPAPTP</sequence>
<dbReference type="PROSITE" id="PS50005">
    <property type="entry name" value="TPR"/>
    <property type="match status" value="4"/>
</dbReference>
<dbReference type="Pfam" id="PF13424">
    <property type="entry name" value="TPR_12"/>
    <property type="match status" value="1"/>
</dbReference>
<dbReference type="Proteomes" id="UP001516472">
    <property type="component" value="Unassembled WGS sequence"/>
</dbReference>
<accession>A0ABR9PXU2</accession>
<comment type="caution">
    <text evidence="3">The sequence shown here is derived from an EMBL/GenBank/DDBJ whole genome shotgun (WGS) entry which is preliminary data.</text>
</comment>
<name>A0ABR9PXU2_9BACT</name>
<dbReference type="EMBL" id="JAAIYO010000014">
    <property type="protein sequence ID" value="MBE4752750.1"/>
    <property type="molecule type" value="Genomic_DNA"/>
</dbReference>
<evidence type="ECO:0000313" key="3">
    <source>
        <dbReference type="EMBL" id="MBE4752750.1"/>
    </source>
</evidence>
<reference evidence="3 4" key="1">
    <citation type="submission" date="2020-02" db="EMBL/GenBank/DDBJ databases">
        <authorList>
            <person name="Babadi Z.K."/>
            <person name="Risdian C."/>
            <person name="Ebrahimipour G.H."/>
            <person name="Wink J."/>
        </authorList>
    </citation>
    <scope>NUCLEOTIDE SEQUENCE [LARGE SCALE GENOMIC DNA]</scope>
    <source>
        <strain evidence="3 4">ZKHCc1 1396</strain>
    </source>
</reference>
<feature type="repeat" description="TPR" evidence="1">
    <location>
        <begin position="250"/>
        <end position="283"/>
    </location>
</feature>
<feature type="region of interest" description="Disordered" evidence="2">
    <location>
        <begin position="408"/>
        <end position="502"/>
    </location>
</feature>
<evidence type="ECO:0000256" key="2">
    <source>
        <dbReference type="SAM" id="MobiDB-lite"/>
    </source>
</evidence>
<dbReference type="SUPFAM" id="SSF48452">
    <property type="entry name" value="TPR-like"/>
    <property type="match status" value="2"/>
</dbReference>
<keyword evidence="4" id="KW-1185">Reference proteome</keyword>
<dbReference type="SMART" id="SM00028">
    <property type="entry name" value="TPR"/>
    <property type="match status" value="7"/>
</dbReference>
<evidence type="ECO:0000313" key="4">
    <source>
        <dbReference type="Proteomes" id="UP001516472"/>
    </source>
</evidence>
<evidence type="ECO:0000256" key="1">
    <source>
        <dbReference type="PROSITE-ProRule" id="PRU00339"/>
    </source>
</evidence>
<feature type="repeat" description="TPR" evidence="1">
    <location>
        <begin position="284"/>
        <end position="317"/>
    </location>
</feature>
<keyword evidence="1" id="KW-0802">TPR repeat</keyword>
<feature type="repeat" description="TPR" evidence="1">
    <location>
        <begin position="146"/>
        <end position="179"/>
    </location>
</feature>
<organism evidence="3 4">
    <name type="scientific">Corallococcus soli</name>
    <dbReference type="NCBI Taxonomy" id="2710757"/>
    <lineage>
        <taxon>Bacteria</taxon>
        <taxon>Pseudomonadati</taxon>
        <taxon>Myxococcota</taxon>
        <taxon>Myxococcia</taxon>
        <taxon>Myxococcales</taxon>
        <taxon>Cystobacterineae</taxon>
        <taxon>Myxococcaceae</taxon>
        <taxon>Corallococcus</taxon>
    </lineage>
</organism>
<protein>
    <submittedName>
        <fullName evidence="3">Tetratricopeptide repeat protein</fullName>
    </submittedName>
</protein>